<dbReference type="RefSeq" id="WP_324277857.1">
    <property type="nucleotide sequence ID" value="NZ_CP141261.1"/>
</dbReference>
<feature type="transmembrane region" description="Helical" evidence="2">
    <location>
        <begin position="28"/>
        <end position="49"/>
    </location>
</feature>
<proteinExistence type="predicted"/>
<keyword evidence="2" id="KW-0812">Transmembrane</keyword>
<protein>
    <submittedName>
        <fullName evidence="3">Uncharacterized protein</fullName>
    </submittedName>
</protein>
<keyword evidence="4" id="KW-1185">Reference proteome</keyword>
<dbReference type="EMBL" id="CP141261">
    <property type="protein sequence ID" value="WRL66545.1"/>
    <property type="molecule type" value="Genomic_DNA"/>
</dbReference>
<feature type="compositionally biased region" description="Polar residues" evidence="1">
    <location>
        <begin position="69"/>
        <end position="78"/>
    </location>
</feature>
<sequence length="78" mass="8413">MLNRYSDLLPLLAQPGTSGISAADLSRIIYGLAIILILLFAHDGLAGLARRLRRRGTGEATDPDHPMSDPSTTKELAR</sequence>
<evidence type="ECO:0000256" key="1">
    <source>
        <dbReference type="SAM" id="MobiDB-lite"/>
    </source>
</evidence>
<keyword evidence="2" id="KW-0472">Membrane</keyword>
<name>A0ABZ1B6V3_9ACTN</name>
<gene>
    <name evidence="3" type="ORF">U6N30_14755</name>
</gene>
<dbReference type="Proteomes" id="UP001324287">
    <property type="component" value="Chromosome"/>
</dbReference>
<feature type="region of interest" description="Disordered" evidence="1">
    <location>
        <begin position="55"/>
        <end position="78"/>
    </location>
</feature>
<evidence type="ECO:0000256" key="2">
    <source>
        <dbReference type="SAM" id="Phobius"/>
    </source>
</evidence>
<accession>A0ABZ1B6V3</accession>
<evidence type="ECO:0000313" key="4">
    <source>
        <dbReference type="Proteomes" id="UP001324287"/>
    </source>
</evidence>
<keyword evidence="2" id="KW-1133">Transmembrane helix</keyword>
<reference evidence="3 4" key="1">
    <citation type="submission" date="2023-12" db="EMBL/GenBank/DDBJ databases">
        <title>Blastococcus brunescens sp. nov., an actonobacterium isolated from sandstone collected in sahara desert.</title>
        <authorList>
            <person name="Gtari M."/>
            <person name="Ghodhbane F."/>
        </authorList>
    </citation>
    <scope>NUCLEOTIDE SEQUENCE [LARGE SCALE GENOMIC DNA]</scope>
    <source>
        <strain evidence="3 4">BMG 8361</strain>
    </source>
</reference>
<evidence type="ECO:0000313" key="3">
    <source>
        <dbReference type="EMBL" id="WRL66545.1"/>
    </source>
</evidence>
<organism evidence="3 4">
    <name type="scientific">Blastococcus brunescens</name>
    <dbReference type="NCBI Taxonomy" id="1564165"/>
    <lineage>
        <taxon>Bacteria</taxon>
        <taxon>Bacillati</taxon>
        <taxon>Actinomycetota</taxon>
        <taxon>Actinomycetes</taxon>
        <taxon>Geodermatophilales</taxon>
        <taxon>Geodermatophilaceae</taxon>
        <taxon>Blastococcus</taxon>
    </lineage>
</organism>